<dbReference type="EMBL" id="ASHM01013282">
    <property type="protein sequence ID" value="PNX95258.1"/>
    <property type="molecule type" value="Genomic_DNA"/>
</dbReference>
<name>A0A2K3MWS4_TRIPR</name>
<evidence type="ECO:0000256" key="1">
    <source>
        <dbReference type="SAM" id="Phobius"/>
    </source>
</evidence>
<reference evidence="2 3" key="1">
    <citation type="journal article" date="2014" name="Am. J. Bot.">
        <title>Genome assembly and annotation for red clover (Trifolium pratense; Fabaceae).</title>
        <authorList>
            <person name="Istvanek J."/>
            <person name="Jaros M."/>
            <person name="Krenek A."/>
            <person name="Repkova J."/>
        </authorList>
    </citation>
    <scope>NUCLEOTIDE SEQUENCE [LARGE SCALE GENOMIC DNA]</scope>
    <source>
        <strain evidence="3">cv. Tatra</strain>
        <tissue evidence="2">Young leaves</tissue>
    </source>
</reference>
<comment type="caution">
    <text evidence="2">The sequence shown here is derived from an EMBL/GenBank/DDBJ whole genome shotgun (WGS) entry which is preliminary data.</text>
</comment>
<reference evidence="2 3" key="2">
    <citation type="journal article" date="2017" name="Front. Plant Sci.">
        <title>Gene Classification and Mining of Molecular Markers Useful in Red Clover (Trifolium pratense) Breeding.</title>
        <authorList>
            <person name="Istvanek J."/>
            <person name="Dluhosova J."/>
            <person name="Dluhos P."/>
            <person name="Patkova L."/>
            <person name="Nedelnik J."/>
            <person name="Repkova J."/>
        </authorList>
    </citation>
    <scope>NUCLEOTIDE SEQUENCE [LARGE SCALE GENOMIC DNA]</scope>
    <source>
        <strain evidence="3">cv. Tatra</strain>
        <tissue evidence="2">Young leaves</tissue>
    </source>
</reference>
<keyword evidence="1" id="KW-1133">Transmembrane helix</keyword>
<gene>
    <name evidence="2" type="ORF">L195_g018447</name>
</gene>
<organism evidence="2 3">
    <name type="scientific">Trifolium pratense</name>
    <name type="common">Red clover</name>
    <dbReference type="NCBI Taxonomy" id="57577"/>
    <lineage>
        <taxon>Eukaryota</taxon>
        <taxon>Viridiplantae</taxon>
        <taxon>Streptophyta</taxon>
        <taxon>Embryophyta</taxon>
        <taxon>Tracheophyta</taxon>
        <taxon>Spermatophyta</taxon>
        <taxon>Magnoliopsida</taxon>
        <taxon>eudicotyledons</taxon>
        <taxon>Gunneridae</taxon>
        <taxon>Pentapetalae</taxon>
        <taxon>rosids</taxon>
        <taxon>fabids</taxon>
        <taxon>Fabales</taxon>
        <taxon>Fabaceae</taxon>
        <taxon>Papilionoideae</taxon>
        <taxon>50 kb inversion clade</taxon>
        <taxon>NPAAA clade</taxon>
        <taxon>Hologalegina</taxon>
        <taxon>IRL clade</taxon>
        <taxon>Trifolieae</taxon>
        <taxon>Trifolium</taxon>
    </lineage>
</organism>
<dbReference type="Proteomes" id="UP000236291">
    <property type="component" value="Unassembled WGS sequence"/>
</dbReference>
<proteinExistence type="predicted"/>
<accession>A0A2K3MWS4</accession>
<evidence type="ECO:0000313" key="2">
    <source>
        <dbReference type="EMBL" id="PNX95258.1"/>
    </source>
</evidence>
<keyword evidence="1" id="KW-0812">Transmembrane</keyword>
<evidence type="ECO:0000313" key="3">
    <source>
        <dbReference type="Proteomes" id="UP000236291"/>
    </source>
</evidence>
<protein>
    <submittedName>
        <fullName evidence="2">Uncharacterized protein</fullName>
    </submittedName>
</protein>
<dbReference type="AlphaFoldDB" id="A0A2K3MWS4"/>
<keyword evidence="1" id="KW-0472">Membrane</keyword>
<sequence length="99" mass="11567">MNFLKLFLVALAPVMNTLIIAVIGAILALDNIGILRKNTKKHLNITLKRSCRILTRKCRPSMSRLDGRWRRYESFGDYEPLWDKEEPRKMEDSRISFAT</sequence>
<feature type="transmembrane region" description="Helical" evidence="1">
    <location>
        <begin position="6"/>
        <end position="29"/>
    </location>
</feature>